<keyword evidence="3" id="KW-1185">Reference proteome</keyword>
<dbReference type="PANTHER" id="PTHR38011:SF11">
    <property type="entry name" value="2,5-DIAMINO-6-RIBOSYLAMINO-4(3H)-PYRIMIDINONE 5'-PHOSPHATE REDUCTASE"/>
    <property type="match status" value="1"/>
</dbReference>
<reference evidence="2 3" key="1">
    <citation type="submission" date="2018-03" db="EMBL/GenBank/DDBJ databases">
        <authorList>
            <person name="Keele B.F."/>
        </authorList>
    </citation>
    <scope>NUCLEOTIDE SEQUENCE [LARGE SCALE GENOMIC DNA]</scope>
    <source>
        <strain evidence="2 3">YL28-9</strain>
    </source>
</reference>
<dbReference type="InterPro" id="IPR050765">
    <property type="entry name" value="Riboflavin_Biosynth_HTPR"/>
</dbReference>
<proteinExistence type="predicted"/>
<dbReference type="EMBL" id="PYLS01000005">
    <property type="protein sequence ID" value="PST83231.1"/>
    <property type="molecule type" value="Genomic_DNA"/>
</dbReference>
<dbReference type="SUPFAM" id="SSF53597">
    <property type="entry name" value="Dihydrofolate reductase-like"/>
    <property type="match status" value="1"/>
</dbReference>
<dbReference type="Gene3D" id="3.40.430.10">
    <property type="entry name" value="Dihydrofolate Reductase, subunit A"/>
    <property type="match status" value="1"/>
</dbReference>
<dbReference type="RefSeq" id="WP_107215491.1">
    <property type="nucleotide sequence ID" value="NZ_KZ686269.1"/>
</dbReference>
<protein>
    <submittedName>
        <fullName evidence="2">Dihydrofolate reductase</fullName>
    </submittedName>
</protein>
<sequence length="190" mass="21321">MRKVIVSMNVTLDGYLSGPEGELDWHFDAWSADMAGALCTELNGADTILLGRESYLAMSAYWSSCGSDLYFPREDLAFADMMNNHKKIVFSKTLEYASWKNSTLWRGTVRAAISDLRKQPGKNIIVYGSGKLVDALVAEQLVDIYRLWLHPVALGRGRALFKKLRSRLNLKPESIERFSSGVIALSYDAF</sequence>
<dbReference type="InterPro" id="IPR002734">
    <property type="entry name" value="RibDG_C"/>
</dbReference>
<organism evidence="2 3">
    <name type="scientific">Pedobacter yulinensis</name>
    <dbReference type="NCBI Taxonomy" id="2126353"/>
    <lineage>
        <taxon>Bacteria</taxon>
        <taxon>Pseudomonadati</taxon>
        <taxon>Bacteroidota</taxon>
        <taxon>Sphingobacteriia</taxon>
        <taxon>Sphingobacteriales</taxon>
        <taxon>Sphingobacteriaceae</taxon>
        <taxon>Pedobacter</taxon>
    </lineage>
</organism>
<dbReference type="PANTHER" id="PTHR38011">
    <property type="entry name" value="DIHYDROFOLATE REDUCTASE FAMILY PROTEIN (AFU_ORTHOLOGUE AFUA_8G06820)"/>
    <property type="match status" value="1"/>
</dbReference>
<dbReference type="Proteomes" id="UP000240912">
    <property type="component" value="Unassembled WGS sequence"/>
</dbReference>
<dbReference type="OrthoDB" id="195113at2"/>
<comment type="caution">
    <text evidence="2">The sequence shown here is derived from an EMBL/GenBank/DDBJ whole genome shotgun (WGS) entry which is preliminary data.</text>
</comment>
<dbReference type="GO" id="GO:0009231">
    <property type="term" value="P:riboflavin biosynthetic process"/>
    <property type="evidence" value="ECO:0007669"/>
    <property type="project" value="InterPro"/>
</dbReference>
<evidence type="ECO:0000313" key="2">
    <source>
        <dbReference type="EMBL" id="PST83231.1"/>
    </source>
</evidence>
<gene>
    <name evidence="2" type="ORF">C7T94_11600</name>
</gene>
<feature type="domain" description="Bacterial bifunctional deaminase-reductase C-terminal" evidence="1">
    <location>
        <begin position="2"/>
        <end position="183"/>
    </location>
</feature>
<accession>A0A2T3HLG4</accession>
<dbReference type="InterPro" id="IPR024072">
    <property type="entry name" value="DHFR-like_dom_sf"/>
</dbReference>
<dbReference type="Pfam" id="PF01872">
    <property type="entry name" value="RibD_C"/>
    <property type="match status" value="1"/>
</dbReference>
<evidence type="ECO:0000259" key="1">
    <source>
        <dbReference type="Pfam" id="PF01872"/>
    </source>
</evidence>
<name>A0A2T3HLG4_9SPHI</name>
<evidence type="ECO:0000313" key="3">
    <source>
        <dbReference type="Proteomes" id="UP000240912"/>
    </source>
</evidence>
<dbReference type="AlphaFoldDB" id="A0A2T3HLG4"/>
<dbReference type="GO" id="GO:0008703">
    <property type="term" value="F:5-amino-6-(5-phosphoribosylamino)uracil reductase activity"/>
    <property type="evidence" value="ECO:0007669"/>
    <property type="project" value="InterPro"/>
</dbReference>